<dbReference type="CDD" id="cd16364">
    <property type="entry name" value="T3SC_I-like"/>
    <property type="match status" value="1"/>
</dbReference>
<protein>
    <submittedName>
        <fullName evidence="1">Tir chaperone protein (CesT) family protein</fullName>
    </submittedName>
</protein>
<dbReference type="AlphaFoldDB" id="A0A1T4VJI5"/>
<dbReference type="SUPFAM" id="SSF69635">
    <property type="entry name" value="Type III secretory system chaperone-like"/>
    <property type="match status" value="1"/>
</dbReference>
<dbReference type="InterPro" id="IPR010261">
    <property type="entry name" value="Tir_chaperone"/>
</dbReference>
<reference evidence="2" key="1">
    <citation type="submission" date="2017-02" db="EMBL/GenBank/DDBJ databases">
        <authorList>
            <person name="Varghese N."/>
            <person name="Submissions S."/>
        </authorList>
    </citation>
    <scope>NUCLEOTIDE SEQUENCE [LARGE SCALE GENOMIC DNA]</scope>
    <source>
        <strain evidence="2">DSM 3072</strain>
    </source>
</reference>
<dbReference type="Proteomes" id="UP000242432">
    <property type="component" value="Unassembled WGS sequence"/>
</dbReference>
<name>A0A1T4VJI5_9GAMM</name>
<evidence type="ECO:0000313" key="2">
    <source>
        <dbReference type="Proteomes" id="UP000242432"/>
    </source>
</evidence>
<dbReference type="EMBL" id="FUXX01000028">
    <property type="protein sequence ID" value="SKA65134.1"/>
    <property type="molecule type" value="Genomic_DNA"/>
</dbReference>
<accession>A0A1T4VJI5</accession>
<organism evidence="1 2">
    <name type="scientific">Succinivibrio dextrinosolvens DSM 3072</name>
    <dbReference type="NCBI Taxonomy" id="1123324"/>
    <lineage>
        <taxon>Bacteria</taxon>
        <taxon>Pseudomonadati</taxon>
        <taxon>Pseudomonadota</taxon>
        <taxon>Gammaproteobacteria</taxon>
        <taxon>Aeromonadales</taxon>
        <taxon>Succinivibrionaceae</taxon>
        <taxon>Succinivibrio</taxon>
    </lineage>
</organism>
<dbReference type="Pfam" id="PF05932">
    <property type="entry name" value="CesT"/>
    <property type="match status" value="1"/>
</dbReference>
<dbReference type="RefSeq" id="WP_031490507.1">
    <property type="nucleotide sequence ID" value="NZ_FUXX01000028.1"/>
</dbReference>
<dbReference type="STRING" id="83771.SAMN02910357_02019"/>
<evidence type="ECO:0000313" key="1">
    <source>
        <dbReference type="EMBL" id="SKA65134.1"/>
    </source>
</evidence>
<sequence length="152" mass="17198">MEGVEIIRAFGEKLGIELELDNANSCSFQADDVVVTITALSEIDQIVISGDLGTPPAEQLEHLYKMMLEANHLYTSTFGATLSLNSENDHFALCKVLPCRALDNEIFYSEMESFISICDTWFKVIRNYRSMVTDFPDKKMEEIFEPANFIPV</sequence>
<proteinExistence type="predicted"/>
<gene>
    <name evidence="1" type="ORF">SAMN02745213_01624</name>
</gene>
<keyword evidence="2" id="KW-1185">Reference proteome</keyword>
<dbReference type="Gene3D" id="3.30.1460.10">
    <property type="match status" value="1"/>
</dbReference>
<dbReference type="GO" id="GO:0030254">
    <property type="term" value="P:protein secretion by the type III secretion system"/>
    <property type="evidence" value="ECO:0007669"/>
    <property type="project" value="InterPro"/>
</dbReference>